<reference evidence="1" key="1">
    <citation type="journal article" date="2016" name="Front. Microbiol.">
        <title>Genome Sequence of the Piezophilic, Mesophilic Sulfate-Reducing Bacterium Desulfovibrio indicus J2T.</title>
        <authorList>
            <person name="Cao J."/>
            <person name="Maignien L."/>
            <person name="Shao Z."/>
            <person name="Alain K."/>
            <person name="Jebbar M."/>
        </authorList>
    </citation>
    <scope>NUCLEOTIDE SEQUENCE</scope>
    <source>
        <strain evidence="1">DSM 16372</strain>
    </source>
</reference>
<organism evidence="1 2">
    <name type="scientific">Methylobacterium hispanicum</name>
    <dbReference type="NCBI Taxonomy" id="270350"/>
    <lineage>
        <taxon>Bacteria</taxon>
        <taxon>Pseudomonadati</taxon>
        <taxon>Pseudomonadota</taxon>
        <taxon>Alphaproteobacteria</taxon>
        <taxon>Hyphomicrobiales</taxon>
        <taxon>Methylobacteriaceae</taxon>
        <taxon>Methylobacterium</taxon>
    </lineage>
</organism>
<reference evidence="1" key="2">
    <citation type="submission" date="2021-08" db="EMBL/GenBank/DDBJ databases">
        <authorList>
            <person name="Tani A."/>
            <person name="Ola A."/>
            <person name="Ogura Y."/>
            <person name="Katsura K."/>
            <person name="Hayashi T."/>
        </authorList>
    </citation>
    <scope>NUCLEOTIDE SEQUENCE</scope>
    <source>
        <strain evidence="1">DSM 16372</strain>
    </source>
</reference>
<dbReference type="EMBL" id="BPQO01000021">
    <property type="protein sequence ID" value="GJD90759.1"/>
    <property type="molecule type" value="Genomic_DNA"/>
</dbReference>
<protein>
    <submittedName>
        <fullName evidence="1">Uncharacterized protein</fullName>
    </submittedName>
</protein>
<evidence type="ECO:0000313" key="1">
    <source>
        <dbReference type="EMBL" id="GJD90759.1"/>
    </source>
</evidence>
<name>A0AAV4ZRI0_9HYPH</name>
<dbReference type="Proteomes" id="UP001055247">
    <property type="component" value="Unassembled WGS sequence"/>
</dbReference>
<dbReference type="AlphaFoldDB" id="A0AAV4ZRI0"/>
<gene>
    <name evidence="1" type="ORF">BHAOGJBA_4301</name>
</gene>
<keyword evidence="2" id="KW-1185">Reference proteome</keyword>
<sequence>MRRRANVAERWTLLQALAWVLTRDQQLVDEAGAAPGAHAPARTPIWLIVCAAPLLKRDASPGLAWRELSERIVAGRVRSDGLPQRSDESVEERQLLSIKARDLVLDSEPSAPGRECFLAPQAPGQRSWLNVEINAHDVQKVFPAAGVRVRRGGRKRVYDQNKEITNQILSLIKQHGTPGPNNKFLKSENALVEKAMDFSATLYKQAPARSTLQSIVRKAIGSFPERHGTGGRIG</sequence>
<comment type="caution">
    <text evidence="1">The sequence shown here is derived from an EMBL/GenBank/DDBJ whole genome shotgun (WGS) entry which is preliminary data.</text>
</comment>
<accession>A0AAV4ZRI0</accession>
<evidence type="ECO:0000313" key="2">
    <source>
        <dbReference type="Proteomes" id="UP001055247"/>
    </source>
</evidence>
<proteinExistence type="predicted"/>